<dbReference type="Proteomes" id="UP000008311">
    <property type="component" value="Unassembled WGS sequence"/>
</dbReference>
<dbReference type="AlphaFoldDB" id="B9RZ01"/>
<dbReference type="EMBL" id="EQ973832">
    <property type="protein sequence ID" value="EEF43503.1"/>
    <property type="molecule type" value="Genomic_DNA"/>
</dbReference>
<dbReference type="InParanoid" id="B9RZ01"/>
<name>B9RZ01_RICCO</name>
<reference evidence="3" key="1">
    <citation type="journal article" date="2010" name="Nat. Biotechnol.">
        <title>Draft genome sequence of the oilseed species Ricinus communis.</title>
        <authorList>
            <person name="Chan A.P."/>
            <person name="Crabtree J."/>
            <person name="Zhao Q."/>
            <person name="Lorenzi H."/>
            <person name="Orvis J."/>
            <person name="Puiu D."/>
            <person name="Melake-Berhan A."/>
            <person name="Jones K.M."/>
            <person name="Redman J."/>
            <person name="Chen G."/>
            <person name="Cahoon E.B."/>
            <person name="Gedil M."/>
            <person name="Stanke M."/>
            <person name="Haas B.J."/>
            <person name="Wortman J.R."/>
            <person name="Fraser-Liggett C.M."/>
            <person name="Ravel J."/>
            <person name="Rabinowicz P.D."/>
        </authorList>
    </citation>
    <scope>NUCLEOTIDE SEQUENCE [LARGE SCALE GENOMIC DNA]</scope>
    <source>
        <strain evidence="3">cv. Hale</strain>
    </source>
</reference>
<organism evidence="2 3">
    <name type="scientific">Ricinus communis</name>
    <name type="common">Castor bean</name>
    <dbReference type="NCBI Taxonomy" id="3988"/>
    <lineage>
        <taxon>Eukaryota</taxon>
        <taxon>Viridiplantae</taxon>
        <taxon>Streptophyta</taxon>
        <taxon>Embryophyta</taxon>
        <taxon>Tracheophyta</taxon>
        <taxon>Spermatophyta</taxon>
        <taxon>Magnoliopsida</taxon>
        <taxon>eudicotyledons</taxon>
        <taxon>Gunneridae</taxon>
        <taxon>Pentapetalae</taxon>
        <taxon>rosids</taxon>
        <taxon>fabids</taxon>
        <taxon>Malpighiales</taxon>
        <taxon>Euphorbiaceae</taxon>
        <taxon>Acalyphoideae</taxon>
        <taxon>Acalypheae</taxon>
        <taxon>Ricinus</taxon>
    </lineage>
</organism>
<proteinExistence type="predicted"/>
<accession>B9RZ01</accession>
<keyword evidence="3" id="KW-1185">Reference proteome</keyword>
<protein>
    <submittedName>
        <fullName evidence="2">Uncharacterized protein</fullName>
    </submittedName>
</protein>
<sequence length="58" mass="6590">MEGMGQHHLHQQTNKPVVGPSLRLRHRKHTYIPLPAEGINPTAYGSNPTEIFMNMNLK</sequence>
<evidence type="ECO:0000313" key="3">
    <source>
        <dbReference type="Proteomes" id="UP000008311"/>
    </source>
</evidence>
<feature type="region of interest" description="Disordered" evidence="1">
    <location>
        <begin position="1"/>
        <end position="23"/>
    </location>
</feature>
<evidence type="ECO:0000256" key="1">
    <source>
        <dbReference type="SAM" id="MobiDB-lite"/>
    </source>
</evidence>
<gene>
    <name evidence="2" type="ORF">RCOM_1315240</name>
</gene>
<evidence type="ECO:0000313" key="2">
    <source>
        <dbReference type="EMBL" id="EEF43503.1"/>
    </source>
</evidence>